<accession>M1XR99</accession>
<dbReference type="GO" id="GO:0015074">
    <property type="term" value="P:DNA integration"/>
    <property type="evidence" value="ECO:0007669"/>
    <property type="project" value="UniProtKB-KW"/>
</dbReference>
<feature type="domain" description="Tyr recombinase" evidence="5">
    <location>
        <begin position="223"/>
        <end position="416"/>
    </location>
</feature>
<dbReference type="EMBL" id="HF582854">
    <property type="protein sequence ID" value="CCQ36756.1"/>
    <property type="molecule type" value="Genomic_DNA"/>
</dbReference>
<dbReference type="InterPro" id="IPR044068">
    <property type="entry name" value="CB"/>
</dbReference>
<evidence type="ECO:0000259" key="6">
    <source>
        <dbReference type="PROSITE" id="PS51900"/>
    </source>
</evidence>
<dbReference type="InterPro" id="IPR010998">
    <property type="entry name" value="Integrase_recombinase_N"/>
</dbReference>
<dbReference type="HOGENOM" id="CLU_053273_0_0_2"/>
<dbReference type="Gene3D" id="1.10.443.10">
    <property type="entry name" value="Intergrase catalytic core"/>
    <property type="match status" value="1"/>
</dbReference>
<dbReference type="InterPro" id="IPR013762">
    <property type="entry name" value="Integrase-like_cat_sf"/>
</dbReference>
<feature type="domain" description="Core-binding (CB)" evidence="6">
    <location>
        <begin position="104"/>
        <end position="187"/>
    </location>
</feature>
<dbReference type="eggNOG" id="arCOG01241">
    <property type="taxonomic scope" value="Archaea"/>
</dbReference>
<evidence type="ECO:0000256" key="2">
    <source>
        <dbReference type="ARBA" id="ARBA00023125"/>
    </source>
</evidence>
<dbReference type="PROSITE" id="PS51900">
    <property type="entry name" value="CB"/>
    <property type="match status" value="1"/>
</dbReference>
<name>M1XR99_NATM8</name>
<evidence type="ECO:0000313" key="7">
    <source>
        <dbReference type="EMBL" id="CCQ36756.1"/>
    </source>
</evidence>
<protein>
    <submittedName>
        <fullName evidence="7">Integrase family protein</fullName>
    </submittedName>
</protein>
<evidence type="ECO:0000256" key="3">
    <source>
        <dbReference type="ARBA" id="ARBA00023172"/>
    </source>
</evidence>
<evidence type="ECO:0000313" key="8">
    <source>
        <dbReference type="Proteomes" id="UP000011867"/>
    </source>
</evidence>
<keyword evidence="3" id="KW-0233">DNA recombination</keyword>
<dbReference type="OrthoDB" id="142231at2157"/>
<dbReference type="GO" id="GO:0003677">
    <property type="term" value="F:DNA binding"/>
    <property type="evidence" value="ECO:0007669"/>
    <property type="project" value="UniProtKB-UniRule"/>
</dbReference>
<sequence>MLRSAEAFIGECRDCDYAESTIKTHNQSLSSFSEWIAEQDFSETECGATEIEEFVQWVKQRKPTPYGDIRSGVFWSLKKYFVYLVEEGEIQQNPCDNVDIVDCIILDDASRYLQRTRATKAEGTIQNRELGLIQFTEWLENQNEETLQEFTPLRLEDYAIHLKQKGYGDTTIKDKFAAVSMLYEFLHDKANVIDENPAEEVNLNQADIVDYRNPTKKSDKLAEDIPYVTREQKEAMKEHCPGPKTRNELLIELMWQTGLRREEAADILLDNLDRENRDIQIRGKNDKNRVVFYQPTLDTLLQIWLDSGYRQSYNWAEKSNHLFVSERSGRLNPHQINQVIVKSAKNAGIQSKMYTDGNGQNRYKITAHSLRHGFAVQSLKNGMDIKTLADIMGHESLDTTKQYLRLITDDLRERYRKYGPEGTE</sequence>
<dbReference type="AlphaFoldDB" id="M1XR99"/>
<dbReference type="InterPro" id="IPR050090">
    <property type="entry name" value="Tyrosine_recombinase_XerCD"/>
</dbReference>
<dbReference type="InterPro" id="IPR004107">
    <property type="entry name" value="Integrase_SAM-like_N"/>
</dbReference>
<dbReference type="KEGG" id="nmo:Nmlp_2597"/>
<keyword evidence="8" id="KW-1185">Reference proteome</keyword>
<evidence type="ECO:0000256" key="1">
    <source>
        <dbReference type="ARBA" id="ARBA00022908"/>
    </source>
</evidence>
<keyword evidence="1" id="KW-0229">DNA integration</keyword>
<organism evidence="7 8">
    <name type="scientific">Natronomonas moolapensis (strain DSM 18674 / CECT 7526 / JCM 14361 / 8.8.11)</name>
    <dbReference type="NCBI Taxonomy" id="268739"/>
    <lineage>
        <taxon>Archaea</taxon>
        <taxon>Methanobacteriati</taxon>
        <taxon>Methanobacteriota</taxon>
        <taxon>Stenosarchaea group</taxon>
        <taxon>Halobacteria</taxon>
        <taxon>Halobacteriales</taxon>
        <taxon>Natronomonadaceae</taxon>
        <taxon>Natronomonas</taxon>
    </lineage>
</organism>
<dbReference type="GO" id="GO:0006310">
    <property type="term" value="P:DNA recombination"/>
    <property type="evidence" value="ECO:0007669"/>
    <property type="project" value="UniProtKB-KW"/>
</dbReference>
<evidence type="ECO:0000256" key="4">
    <source>
        <dbReference type="PROSITE-ProRule" id="PRU01248"/>
    </source>
</evidence>
<evidence type="ECO:0000259" key="5">
    <source>
        <dbReference type="PROSITE" id="PS51898"/>
    </source>
</evidence>
<dbReference type="SUPFAM" id="SSF47823">
    <property type="entry name" value="lambda integrase-like, N-terminal domain"/>
    <property type="match status" value="1"/>
</dbReference>
<dbReference type="Pfam" id="PF02899">
    <property type="entry name" value="Phage_int_SAM_1"/>
    <property type="match status" value="1"/>
</dbReference>
<dbReference type="Gene3D" id="1.10.150.130">
    <property type="match status" value="2"/>
</dbReference>
<reference evidence="7 8" key="1">
    <citation type="journal article" date="2013" name="Genome Announc.">
        <title>Genome of the haloarchaeon Natronomonas moolapensis, a neutrophilic member of a previously haloalkaliphilic genus.</title>
        <authorList>
            <person name="Dyall-Smith M.L."/>
            <person name="Pfeiffer F."/>
            <person name="Oberwinkler T."/>
            <person name="Klee K."/>
            <person name="Rampp M."/>
            <person name="Palm P."/>
            <person name="Gross K."/>
            <person name="Schuster S.C."/>
            <person name="Oesterhelt D."/>
        </authorList>
    </citation>
    <scope>NUCLEOTIDE SEQUENCE [LARGE SCALE GENOMIC DNA]</scope>
    <source>
        <strain evidence="8">DSM 18674 / JCM 14361 / 8.8.11</strain>
    </source>
</reference>
<dbReference type="SUPFAM" id="SSF56349">
    <property type="entry name" value="DNA breaking-rejoining enzymes"/>
    <property type="match status" value="1"/>
</dbReference>
<dbReference type="RefSeq" id="WP_015409535.1">
    <property type="nucleotide sequence ID" value="NC_020388.1"/>
</dbReference>
<gene>
    <name evidence="7" type="ordered locus">Nmlp_2597</name>
</gene>
<dbReference type="InterPro" id="IPR011010">
    <property type="entry name" value="DNA_brk_join_enz"/>
</dbReference>
<dbReference type="Proteomes" id="UP000011867">
    <property type="component" value="Chromosome"/>
</dbReference>
<proteinExistence type="predicted"/>
<dbReference type="STRING" id="268739.Nmlp_2597"/>
<dbReference type="GeneID" id="14652433"/>
<dbReference type="PANTHER" id="PTHR30349:SF41">
    <property type="entry name" value="INTEGRASE_RECOMBINASE PROTEIN MJ0367-RELATED"/>
    <property type="match status" value="1"/>
</dbReference>
<dbReference type="Pfam" id="PF00589">
    <property type="entry name" value="Phage_integrase"/>
    <property type="match status" value="1"/>
</dbReference>
<dbReference type="PROSITE" id="PS51898">
    <property type="entry name" value="TYR_RECOMBINASE"/>
    <property type="match status" value="1"/>
</dbReference>
<dbReference type="InterPro" id="IPR002104">
    <property type="entry name" value="Integrase_catalytic"/>
</dbReference>
<dbReference type="PANTHER" id="PTHR30349">
    <property type="entry name" value="PHAGE INTEGRASE-RELATED"/>
    <property type="match status" value="1"/>
</dbReference>
<keyword evidence="2 4" id="KW-0238">DNA-binding</keyword>